<dbReference type="Proteomes" id="UP001060145">
    <property type="component" value="Segment"/>
</dbReference>
<keyword evidence="5" id="KW-1175">Viral attachment to host cell pilus</keyword>
<evidence type="ECO:0000256" key="4">
    <source>
        <dbReference type="ARBA" id="ARBA00022844"/>
    </source>
</evidence>
<evidence type="ECO:0000256" key="7">
    <source>
        <dbReference type="ARBA" id="ARBA00035110"/>
    </source>
</evidence>
<name>A0ABY4D5C2_9VIRU</name>
<evidence type="ECO:0000256" key="5">
    <source>
        <dbReference type="ARBA" id="ARBA00023104"/>
    </source>
</evidence>
<dbReference type="InterPro" id="IPR005563">
    <property type="entry name" value="A_protein"/>
</dbReference>
<keyword evidence="2" id="KW-0945">Host-virus interaction</keyword>
<keyword evidence="3" id="KW-1161">Viral attachment to host cell</keyword>
<evidence type="ECO:0000256" key="2">
    <source>
        <dbReference type="ARBA" id="ARBA00022581"/>
    </source>
</evidence>
<proteinExistence type="inferred from homology"/>
<comment type="similarity">
    <text evidence="7">Belongs to the Leviviricetes maturation protein family.</text>
</comment>
<keyword evidence="9" id="KW-1185">Reference proteome</keyword>
<evidence type="ECO:0000313" key="8">
    <source>
        <dbReference type="EMBL" id="UOL48994.1"/>
    </source>
</evidence>
<dbReference type="EMBL" id="MZ679491">
    <property type="protein sequence ID" value="UOL48994.1"/>
    <property type="molecule type" value="Genomic_RNA"/>
</dbReference>
<keyword evidence="4" id="KW-0946">Virion</keyword>
<accession>A0ABY4D5C2</accession>
<organism evidence="8 9">
    <name type="scientific">Leviviridae sp</name>
    <dbReference type="NCBI Taxonomy" id="2027243"/>
    <lineage>
        <taxon>Viruses</taxon>
        <taxon>Riboviria</taxon>
        <taxon>Orthornavirae</taxon>
        <taxon>Lenarviricota</taxon>
        <taxon>Leviviricetes</taxon>
        <taxon>Norzivirales</taxon>
        <taxon>Fiersviridae</taxon>
    </lineage>
</organism>
<reference evidence="8" key="1">
    <citation type="submission" date="2021-05" db="EMBL/GenBank/DDBJ databases">
        <authorList>
            <person name="Chen Y.-M."/>
            <person name="Zhang Y.-Z."/>
        </authorList>
    </citation>
    <scope>NUCLEOTIDE SEQUENCE</scope>
    <source>
        <strain evidence="8">277-k141_11656</strain>
    </source>
</reference>
<reference evidence="8" key="2">
    <citation type="journal article" date="2022" name="Nat. Microbiol.">
        <title>RNA viromes from terrestrial sites across China expand environmental viral diversity.</title>
        <authorList>
            <person name="Chiapello M."/>
            <person name="Rodriguez-Romero J."/>
            <person name="Ayllon M.A."/>
            <person name="Turina M."/>
        </authorList>
    </citation>
    <scope>NUCLEOTIDE SEQUENCE</scope>
    <source>
        <strain evidence="8">277-k141_11656</strain>
    </source>
</reference>
<sequence length="381" mass="42752">MARFRYMEFPLQNGSITTKTALGPPVIKVNEDYFLQWQCSDDTGRKTDHPCEIEKVRYDIVPLMGANPDVPPGAIQQYSSWQPPPYRSKPSHVPGLGLPGALTRITQIQARTNPTRPVVSLPILLYELKDLPGMIRDIGRAKILLQGGKGKHPKLQYGASQYLAAQFGWVPLFSDLAKLLQFTEETDRRVGELRRIYKRGGLKRRVDLGVYSAIGDTTNIVADSTFFPSVRANRTTRTTVHDWGTVRWRPAVGTRLPRSEDELRRVAKSLVLGFHGGAANIWEAIPWSWLIDWCTNVGDYLQATNNAQLWRATRINFMRHELSQRTYTRTQGPPWAGGGSAIVTLETKNRYTGSASLTATLPFLSGRQLSILGALAIQRLR</sequence>
<comment type="subcellular location">
    <subcellularLocation>
        <location evidence="1">Virion</location>
    </subcellularLocation>
</comment>
<evidence type="ECO:0000256" key="3">
    <source>
        <dbReference type="ARBA" id="ARBA00022804"/>
    </source>
</evidence>
<protein>
    <submittedName>
        <fullName evidence="8">Maturation protein</fullName>
    </submittedName>
</protein>
<dbReference type="Pfam" id="PF03863">
    <property type="entry name" value="Phage_mat-A"/>
    <property type="match status" value="1"/>
</dbReference>
<evidence type="ECO:0000313" key="9">
    <source>
        <dbReference type="Proteomes" id="UP001060145"/>
    </source>
</evidence>
<evidence type="ECO:0000256" key="1">
    <source>
        <dbReference type="ARBA" id="ARBA00004328"/>
    </source>
</evidence>
<evidence type="ECO:0000256" key="6">
    <source>
        <dbReference type="ARBA" id="ARBA00023296"/>
    </source>
</evidence>
<keyword evidence="6" id="KW-1160">Virus entry into host cell</keyword>